<protein>
    <recommendedName>
        <fullName evidence="6">Methionine aminopeptidase</fullName>
        <ecNumber evidence="6">3.4.11.18</ecNumber>
    </recommendedName>
</protein>
<dbReference type="PANTHER" id="PTHR43330">
    <property type="entry name" value="METHIONINE AMINOPEPTIDASE"/>
    <property type="match status" value="1"/>
</dbReference>
<feature type="domain" description="Peptidase M24" evidence="9">
    <location>
        <begin position="126"/>
        <end position="353"/>
    </location>
</feature>
<dbReference type="Proteomes" id="UP000198406">
    <property type="component" value="Unassembled WGS sequence"/>
</dbReference>
<name>A0A1Z5KAW0_FISSO</name>
<proteinExistence type="inferred from homology"/>
<dbReference type="InterPro" id="IPR000994">
    <property type="entry name" value="Pept_M24"/>
</dbReference>
<feature type="binding site" evidence="5">
    <location>
        <position position="347"/>
    </location>
    <ligand>
        <name>a divalent metal cation</name>
        <dbReference type="ChEBI" id="CHEBI:60240"/>
        <label>2</label>
        <note>catalytic</note>
    </ligand>
</feature>
<dbReference type="GO" id="GO:0005829">
    <property type="term" value="C:cytosol"/>
    <property type="evidence" value="ECO:0007669"/>
    <property type="project" value="TreeGrafter"/>
</dbReference>
<feature type="binding site" evidence="5">
    <location>
        <position position="191"/>
    </location>
    <ligand>
        <name>substrate</name>
    </ligand>
</feature>
<comment type="function">
    <text evidence="6">Cotranslationally removes the N-terminal methionine from nascent proteins. The N-terminal methionine is often cleaved when the second residue in the primary sequence is small and uncharged (Met-Ala-, Cys, Gly, Pro, Ser, Thr, or Val).</text>
</comment>
<keyword evidence="11" id="KW-1185">Reference proteome</keyword>
<feature type="signal peptide" evidence="8">
    <location>
        <begin position="1"/>
        <end position="27"/>
    </location>
</feature>
<dbReference type="GO" id="GO:0004239">
    <property type="term" value="F:initiator methionyl aminopeptidase activity"/>
    <property type="evidence" value="ECO:0007669"/>
    <property type="project" value="UniProtKB-UniRule"/>
</dbReference>
<dbReference type="PROSITE" id="PS00680">
    <property type="entry name" value="MAP_1"/>
    <property type="match status" value="1"/>
</dbReference>
<keyword evidence="8" id="KW-0732">Signal</keyword>
<dbReference type="SUPFAM" id="SSF55920">
    <property type="entry name" value="Creatinase/aminopeptidase"/>
    <property type="match status" value="1"/>
</dbReference>
<evidence type="ECO:0000259" key="9">
    <source>
        <dbReference type="Pfam" id="PF00557"/>
    </source>
</evidence>
<feature type="binding site" evidence="5">
    <location>
        <position position="347"/>
    </location>
    <ligand>
        <name>a divalent metal cation</name>
        <dbReference type="ChEBI" id="CHEBI:60240"/>
        <label>1</label>
    </ligand>
</feature>
<evidence type="ECO:0000256" key="8">
    <source>
        <dbReference type="SAM" id="SignalP"/>
    </source>
</evidence>
<feature type="chain" id="PRO_5013097315" description="Methionine aminopeptidase" evidence="8">
    <location>
        <begin position="28"/>
        <end position="406"/>
    </location>
</feature>
<keyword evidence="4 5" id="KW-0378">Hydrolase</keyword>
<dbReference type="HAMAP" id="MF_01974">
    <property type="entry name" value="MetAP_1"/>
    <property type="match status" value="1"/>
</dbReference>
<feature type="binding site" evidence="5">
    <location>
        <position position="316"/>
    </location>
    <ligand>
        <name>a divalent metal cation</name>
        <dbReference type="ChEBI" id="CHEBI:60240"/>
        <label>2</label>
        <note>catalytic</note>
    </ligand>
</feature>
<dbReference type="PRINTS" id="PR00599">
    <property type="entry name" value="MAPEPTIDASE"/>
</dbReference>
<comment type="cofactor">
    <cofactor evidence="5">
        <name>Co(2+)</name>
        <dbReference type="ChEBI" id="CHEBI:48828"/>
    </cofactor>
    <cofactor evidence="5">
        <name>Zn(2+)</name>
        <dbReference type="ChEBI" id="CHEBI:29105"/>
    </cofactor>
    <cofactor evidence="5">
        <name>Mn(2+)</name>
        <dbReference type="ChEBI" id="CHEBI:29035"/>
    </cofactor>
    <cofactor evidence="5">
        <name>Fe(2+)</name>
        <dbReference type="ChEBI" id="CHEBI:29033"/>
    </cofactor>
    <text evidence="5">Binds 2 divalent metal cations per subunit. Has a high-affinity and a low affinity metal-binding site. The true nature of the physiological cofactor is under debate. The enzyme is active with cobalt, zinc, manganese or divalent iron ions. Most likely, methionine aminopeptidases function as mononuclear Fe(2+)-metalloproteases under physiological conditions, and the catalytically relevant metal-binding site has been assigned to the histidine-containing high-affinity site.</text>
</comment>
<feature type="binding site" evidence="5">
    <location>
        <position position="290"/>
    </location>
    <ligand>
        <name>substrate</name>
    </ligand>
</feature>
<comment type="catalytic activity">
    <reaction evidence="5 6">
        <text>Release of N-terminal amino acids, preferentially methionine, from peptides and arylamides.</text>
        <dbReference type="EC" id="3.4.11.18"/>
    </reaction>
</comment>
<evidence type="ECO:0000256" key="6">
    <source>
        <dbReference type="RuleBase" id="RU003653"/>
    </source>
</evidence>
<evidence type="ECO:0000256" key="7">
    <source>
        <dbReference type="SAM" id="MobiDB-lite"/>
    </source>
</evidence>
<dbReference type="Pfam" id="PF00557">
    <property type="entry name" value="Peptidase_M24"/>
    <property type="match status" value="1"/>
</dbReference>
<dbReference type="InterPro" id="IPR001714">
    <property type="entry name" value="Pept_M24_MAP"/>
</dbReference>
<comment type="similarity">
    <text evidence="5">Belongs to the peptidase M24A family. Methionine aminopeptidase type 1 subfamily.</text>
</comment>
<dbReference type="CDD" id="cd01086">
    <property type="entry name" value="MetAP1"/>
    <property type="match status" value="1"/>
</dbReference>
<feature type="binding site" evidence="5">
    <location>
        <position position="219"/>
    </location>
    <ligand>
        <name>a divalent metal cation</name>
        <dbReference type="ChEBI" id="CHEBI:60240"/>
        <label>2</label>
        <note>catalytic</note>
    </ligand>
</feature>
<evidence type="ECO:0000313" key="10">
    <source>
        <dbReference type="EMBL" id="GAX23078.1"/>
    </source>
</evidence>
<organism evidence="10 11">
    <name type="scientific">Fistulifera solaris</name>
    <name type="common">Oleaginous diatom</name>
    <dbReference type="NCBI Taxonomy" id="1519565"/>
    <lineage>
        <taxon>Eukaryota</taxon>
        <taxon>Sar</taxon>
        <taxon>Stramenopiles</taxon>
        <taxon>Ochrophyta</taxon>
        <taxon>Bacillariophyta</taxon>
        <taxon>Bacillariophyceae</taxon>
        <taxon>Bacillariophycidae</taxon>
        <taxon>Naviculales</taxon>
        <taxon>Naviculaceae</taxon>
        <taxon>Fistulifera</taxon>
    </lineage>
</organism>
<evidence type="ECO:0000256" key="1">
    <source>
        <dbReference type="ARBA" id="ARBA00022438"/>
    </source>
</evidence>
<keyword evidence="3 5" id="KW-0479">Metal-binding</keyword>
<dbReference type="InParanoid" id="A0A1Z5KAW0"/>
<feature type="binding site" evidence="5">
    <location>
        <position position="208"/>
    </location>
    <ligand>
        <name>a divalent metal cation</name>
        <dbReference type="ChEBI" id="CHEBI:60240"/>
        <label>1</label>
    </ligand>
</feature>
<evidence type="ECO:0000256" key="5">
    <source>
        <dbReference type="HAMAP-Rule" id="MF_03174"/>
    </source>
</evidence>
<evidence type="ECO:0000256" key="3">
    <source>
        <dbReference type="ARBA" id="ARBA00022723"/>
    </source>
</evidence>
<dbReference type="PANTHER" id="PTHR43330:SF7">
    <property type="entry name" value="METHIONINE AMINOPEPTIDASE 1"/>
    <property type="match status" value="1"/>
</dbReference>
<feature type="binding site" evidence="5">
    <location>
        <position position="219"/>
    </location>
    <ligand>
        <name>a divalent metal cation</name>
        <dbReference type="ChEBI" id="CHEBI:60240"/>
        <label>1</label>
    </ligand>
</feature>
<sequence length="406" mass="44906">MTMMKFNKNFFLFVGCCIYLSSHSTSAFLFKTRQSTAPSLTRCYEKRTSKTKKGSGKGFGSAPASTTPVMTSFPYAGTIRPGQQTPQKTVPAHIPQPDYAKTGRPAAQRPLLPWIIEPKTPEQIQAMRTAGRLARQVLDMAGRMVAPGVTTDEIDQAVHEMIIKNNAYPSPLNYHRYPKSCCTSVNEVICHGIPDDRPLQAGDIINLDITVYKDGHHGDCSEMFVVGGECDDASRDLLQTTYDAWLLACQYVKPDRYYKDLGALIEDHVVAKGYSTVKGFCGHGVGSIFHTTPNILHYRNNEPNGQMAPGHTFTIEPMICQGSAKHLSWPDDWTATTVDGGRSAQFEHTLLITPDGVEALTGKTEDSPLQFWERESKVHLGIWLGTSKDAVEKQTKINREKHGLGV</sequence>
<evidence type="ECO:0000256" key="4">
    <source>
        <dbReference type="ARBA" id="ARBA00022801"/>
    </source>
</evidence>
<evidence type="ECO:0000313" key="11">
    <source>
        <dbReference type="Proteomes" id="UP000198406"/>
    </source>
</evidence>
<dbReference type="EMBL" id="BDSP01000193">
    <property type="protein sequence ID" value="GAX23078.1"/>
    <property type="molecule type" value="Genomic_DNA"/>
</dbReference>
<dbReference type="GO" id="GO:0070006">
    <property type="term" value="F:metalloaminopeptidase activity"/>
    <property type="evidence" value="ECO:0007669"/>
    <property type="project" value="UniProtKB-UniRule"/>
</dbReference>
<accession>A0A1Z5KAW0</accession>
<feature type="region of interest" description="Disordered" evidence="7">
    <location>
        <begin position="41"/>
        <end position="64"/>
    </location>
</feature>
<dbReference type="GO" id="GO:0006508">
    <property type="term" value="P:proteolysis"/>
    <property type="evidence" value="ECO:0007669"/>
    <property type="project" value="UniProtKB-KW"/>
</dbReference>
<dbReference type="InterPro" id="IPR036005">
    <property type="entry name" value="Creatinase/aminopeptidase-like"/>
</dbReference>
<keyword evidence="2 5" id="KW-0645">Protease</keyword>
<feature type="binding site" evidence="5">
    <location>
        <position position="283"/>
    </location>
    <ligand>
        <name>a divalent metal cation</name>
        <dbReference type="ChEBI" id="CHEBI:60240"/>
        <label>2</label>
        <note>catalytic</note>
    </ligand>
</feature>
<dbReference type="GO" id="GO:0046872">
    <property type="term" value="F:metal ion binding"/>
    <property type="evidence" value="ECO:0007669"/>
    <property type="project" value="UniProtKB-UniRule"/>
</dbReference>
<comment type="caution">
    <text evidence="10">The sequence shown here is derived from an EMBL/GenBank/DDBJ whole genome shotgun (WGS) entry which is preliminary data.</text>
</comment>
<dbReference type="AlphaFoldDB" id="A0A1Z5KAW0"/>
<dbReference type="Gene3D" id="3.90.230.10">
    <property type="entry name" value="Creatinase/methionine aminopeptidase superfamily"/>
    <property type="match status" value="1"/>
</dbReference>
<reference evidence="10 11" key="1">
    <citation type="journal article" date="2015" name="Plant Cell">
        <title>Oil accumulation by the oleaginous diatom Fistulifera solaris as revealed by the genome and transcriptome.</title>
        <authorList>
            <person name="Tanaka T."/>
            <person name="Maeda Y."/>
            <person name="Veluchamy A."/>
            <person name="Tanaka M."/>
            <person name="Abida H."/>
            <person name="Marechal E."/>
            <person name="Bowler C."/>
            <person name="Muto M."/>
            <person name="Sunaga Y."/>
            <person name="Tanaka M."/>
            <person name="Yoshino T."/>
            <person name="Taniguchi T."/>
            <person name="Fukuda Y."/>
            <person name="Nemoto M."/>
            <person name="Matsumoto M."/>
            <person name="Wong P.S."/>
            <person name="Aburatani S."/>
            <person name="Fujibuchi W."/>
        </authorList>
    </citation>
    <scope>NUCLEOTIDE SEQUENCE [LARGE SCALE GENOMIC DNA]</scope>
    <source>
        <strain evidence="10 11">JPCC DA0580</strain>
    </source>
</reference>
<dbReference type="NCBIfam" id="TIGR00500">
    <property type="entry name" value="met_pdase_I"/>
    <property type="match status" value="1"/>
</dbReference>
<dbReference type="InterPro" id="IPR002467">
    <property type="entry name" value="Pept_M24A_MAP1"/>
</dbReference>
<dbReference type="EC" id="3.4.11.18" evidence="6"/>
<keyword evidence="1 5" id="KW-0031">Aminopeptidase</keyword>
<dbReference type="OrthoDB" id="3209743at2759"/>
<gene>
    <name evidence="10" type="ORF">FisN_15Hh021</name>
</gene>
<evidence type="ECO:0000256" key="2">
    <source>
        <dbReference type="ARBA" id="ARBA00022670"/>
    </source>
</evidence>